<dbReference type="Proteomes" id="UP000664277">
    <property type="component" value="Unassembled WGS sequence"/>
</dbReference>
<feature type="region of interest" description="Disordered" evidence="1">
    <location>
        <begin position="185"/>
        <end position="213"/>
    </location>
</feature>
<dbReference type="AlphaFoldDB" id="A0A8J7PGS6"/>
<proteinExistence type="predicted"/>
<comment type="caution">
    <text evidence="2">The sequence shown here is derived from an EMBL/GenBank/DDBJ whole genome shotgun (WGS) entry which is preliminary data.</text>
</comment>
<organism evidence="2 3">
    <name type="scientific">Candidatus Obscuribacter phosphatis</name>
    <dbReference type="NCBI Taxonomy" id="1906157"/>
    <lineage>
        <taxon>Bacteria</taxon>
        <taxon>Bacillati</taxon>
        <taxon>Candidatus Melainabacteria</taxon>
        <taxon>Candidatus Obscuribacterales</taxon>
        <taxon>Candidatus Obscuribacteraceae</taxon>
        <taxon>Candidatus Obscuribacter</taxon>
    </lineage>
</organism>
<evidence type="ECO:0000313" key="2">
    <source>
        <dbReference type="EMBL" id="MBN8659808.1"/>
    </source>
</evidence>
<feature type="compositionally biased region" description="Low complexity" evidence="1">
    <location>
        <begin position="199"/>
        <end position="213"/>
    </location>
</feature>
<protein>
    <submittedName>
        <fullName evidence="2">Uncharacterized protein</fullName>
    </submittedName>
</protein>
<gene>
    <name evidence="2" type="ORF">J0M35_05560</name>
</gene>
<evidence type="ECO:0000256" key="1">
    <source>
        <dbReference type="SAM" id="MobiDB-lite"/>
    </source>
</evidence>
<evidence type="ECO:0000313" key="3">
    <source>
        <dbReference type="Proteomes" id="UP000664277"/>
    </source>
</evidence>
<dbReference type="EMBL" id="JAFLCK010000005">
    <property type="protein sequence ID" value="MBN8659808.1"/>
    <property type="molecule type" value="Genomic_DNA"/>
</dbReference>
<sequence>MRKKKEVSSRIDKDIIIISAGLDPTLDDDFLKLEALRLAQKGFEAVPDVKIAEITFYDASADLTNRTIRLNRDEQKTLSEGLASLLKDKELKSEQATKLSPEAFDVTSYKAKDGKLKAEREALLNRLKGLKEAGVGYSKDINRDLVDIENSLDSLDEAQLKDKINKLSDFIGKYEENLKRAKEFKAAGGKDQAAKTGKTDSGSAGTASSGTASAPTAIDNAGVILKDPEGYVNYLKGKLKGGENHPNFYNKILPSIIDTLKKAGRGQEALKFEQQMNDLKARNAGQ</sequence>
<name>A0A8J7PGS6_9BACT</name>
<accession>A0A8J7PGS6</accession>
<reference evidence="2" key="1">
    <citation type="submission" date="2021-02" db="EMBL/GenBank/DDBJ databases">
        <title>Genome-Resolved Metagenomics of a Microbial Community Performing Photosynthetic Biological Nutrient Removal.</title>
        <authorList>
            <person name="Mcdaniel E.A."/>
        </authorList>
    </citation>
    <scope>NUCLEOTIDE SEQUENCE</scope>
    <source>
        <strain evidence="2">UWPOB_OBS1</strain>
    </source>
</reference>